<dbReference type="Proteomes" id="UP000824246">
    <property type="component" value="Unassembled WGS sequence"/>
</dbReference>
<keyword evidence="2" id="KW-0249">Electron transport</keyword>
<dbReference type="GO" id="GO:0045454">
    <property type="term" value="P:cell redox homeostasis"/>
    <property type="evidence" value="ECO:0007669"/>
    <property type="project" value="TreeGrafter"/>
</dbReference>
<feature type="chain" id="PRO_5039174590" evidence="5">
    <location>
        <begin position="22"/>
        <end position="153"/>
    </location>
</feature>
<evidence type="ECO:0000256" key="5">
    <source>
        <dbReference type="SAM" id="SignalP"/>
    </source>
</evidence>
<gene>
    <name evidence="7" type="ORF">H9982_06830</name>
</gene>
<evidence type="ECO:0000256" key="3">
    <source>
        <dbReference type="ARBA" id="ARBA00023157"/>
    </source>
</evidence>
<dbReference type="EMBL" id="DXFB01000175">
    <property type="protein sequence ID" value="HIX45919.1"/>
    <property type="molecule type" value="Genomic_DNA"/>
</dbReference>
<dbReference type="InterPro" id="IPR013766">
    <property type="entry name" value="Thioredoxin_domain"/>
</dbReference>
<evidence type="ECO:0000256" key="1">
    <source>
        <dbReference type="ARBA" id="ARBA00022448"/>
    </source>
</evidence>
<dbReference type="AlphaFoldDB" id="A0A9D1VS86"/>
<keyword evidence="1" id="KW-0813">Transport</keyword>
<evidence type="ECO:0000313" key="7">
    <source>
        <dbReference type="EMBL" id="HIX45919.1"/>
    </source>
</evidence>
<keyword evidence="5" id="KW-0732">Signal</keyword>
<protein>
    <submittedName>
        <fullName evidence="7">Thioredoxin fold domain-containing protein</fullName>
    </submittedName>
</protein>
<evidence type="ECO:0000256" key="4">
    <source>
        <dbReference type="ARBA" id="ARBA00023284"/>
    </source>
</evidence>
<dbReference type="GO" id="GO:0005829">
    <property type="term" value="C:cytosol"/>
    <property type="evidence" value="ECO:0007669"/>
    <property type="project" value="TreeGrafter"/>
</dbReference>
<dbReference type="Gene3D" id="3.40.30.10">
    <property type="entry name" value="Glutaredoxin"/>
    <property type="match status" value="1"/>
</dbReference>
<dbReference type="SUPFAM" id="SSF52833">
    <property type="entry name" value="Thioredoxin-like"/>
    <property type="match status" value="1"/>
</dbReference>
<dbReference type="PANTHER" id="PTHR45663:SF11">
    <property type="entry name" value="GEO12009P1"/>
    <property type="match status" value="1"/>
</dbReference>
<accession>A0A9D1VS86</accession>
<dbReference type="InterPro" id="IPR036249">
    <property type="entry name" value="Thioredoxin-like_sf"/>
</dbReference>
<name>A0A9D1VS86_9BACT</name>
<reference evidence="7" key="2">
    <citation type="submission" date="2021-04" db="EMBL/GenBank/DDBJ databases">
        <authorList>
            <person name="Gilroy R."/>
        </authorList>
    </citation>
    <scope>NUCLEOTIDE SEQUENCE</scope>
    <source>
        <strain evidence="7">ChiHjej12B11-16260</strain>
    </source>
</reference>
<evidence type="ECO:0000259" key="6">
    <source>
        <dbReference type="PROSITE" id="PS51352"/>
    </source>
</evidence>
<comment type="caution">
    <text evidence="7">The sequence shown here is derived from an EMBL/GenBank/DDBJ whole genome shotgun (WGS) entry which is preliminary data.</text>
</comment>
<dbReference type="GO" id="GO:0015035">
    <property type="term" value="F:protein-disulfide reductase activity"/>
    <property type="evidence" value="ECO:0007669"/>
    <property type="project" value="TreeGrafter"/>
</dbReference>
<evidence type="ECO:0000256" key="2">
    <source>
        <dbReference type="ARBA" id="ARBA00022982"/>
    </source>
</evidence>
<reference evidence="7" key="1">
    <citation type="journal article" date="2021" name="PeerJ">
        <title>Extensive microbial diversity within the chicken gut microbiome revealed by metagenomics and culture.</title>
        <authorList>
            <person name="Gilroy R."/>
            <person name="Ravi A."/>
            <person name="Getino M."/>
            <person name="Pursley I."/>
            <person name="Horton D.L."/>
            <person name="Alikhan N.F."/>
            <person name="Baker D."/>
            <person name="Gharbi K."/>
            <person name="Hall N."/>
            <person name="Watson M."/>
            <person name="Adriaenssens E.M."/>
            <person name="Foster-Nyarko E."/>
            <person name="Jarju S."/>
            <person name="Secka A."/>
            <person name="Antonio M."/>
            <person name="Oren A."/>
            <person name="Chaudhuri R.R."/>
            <person name="La Ragione R."/>
            <person name="Hildebrand F."/>
            <person name="Pallen M.J."/>
        </authorList>
    </citation>
    <scope>NUCLEOTIDE SEQUENCE</scope>
    <source>
        <strain evidence="7">ChiHjej12B11-16260</strain>
    </source>
</reference>
<organism evidence="7 8">
    <name type="scientific">Candidatus Barnesiella excrementipullorum</name>
    <dbReference type="NCBI Taxonomy" id="2838479"/>
    <lineage>
        <taxon>Bacteria</taxon>
        <taxon>Pseudomonadati</taxon>
        <taxon>Bacteroidota</taxon>
        <taxon>Bacteroidia</taxon>
        <taxon>Bacteroidales</taxon>
        <taxon>Barnesiellaceae</taxon>
        <taxon>Barnesiella</taxon>
    </lineage>
</organism>
<feature type="domain" description="Thioredoxin" evidence="6">
    <location>
        <begin position="10"/>
        <end position="148"/>
    </location>
</feature>
<dbReference type="CDD" id="cd02947">
    <property type="entry name" value="TRX_family"/>
    <property type="match status" value="1"/>
</dbReference>
<feature type="signal peptide" evidence="5">
    <location>
        <begin position="1"/>
        <end position="21"/>
    </location>
</feature>
<dbReference type="PROSITE" id="PS51352">
    <property type="entry name" value="THIOREDOXIN_2"/>
    <property type="match status" value="1"/>
</dbReference>
<dbReference type="PROSITE" id="PS51257">
    <property type="entry name" value="PROKAR_LIPOPROTEIN"/>
    <property type="match status" value="1"/>
</dbReference>
<dbReference type="Pfam" id="PF00085">
    <property type="entry name" value="Thioredoxin"/>
    <property type="match status" value="1"/>
</dbReference>
<dbReference type="PANTHER" id="PTHR45663">
    <property type="entry name" value="GEO12009P1"/>
    <property type="match status" value="1"/>
</dbReference>
<evidence type="ECO:0000313" key="8">
    <source>
        <dbReference type="Proteomes" id="UP000824246"/>
    </source>
</evidence>
<keyword evidence="4" id="KW-0676">Redox-active center</keyword>
<dbReference type="InterPro" id="IPR017937">
    <property type="entry name" value="Thioredoxin_CS"/>
</dbReference>
<keyword evidence="3" id="KW-1015">Disulfide bond</keyword>
<proteinExistence type="predicted"/>
<dbReference type="PROSITE" id="PS00194">
    <property type="entry name" value="THIOREDOXIN_1"/>
    <property type="match status" value="1"/>
</dbReference>
<sequence>MRKIITIALFAIGAFFMTACAQNNNNNNKQTQARYITKQEFLQLVVNFEKNPDTWQYLGQRPCIVDFTASWCGPCRKVAPILDELASQYAGKIDIYKVDVDKEEELAAAFGVTSVPAFLFCPMQGNPQGSMGAMPKEEFVKIIDTFLLPQSSK</sequence>